<dbReference type="EMBL" id="JAPESX010001429">
    <property type="protein sequence ID" value="KAJ8114254.1"/>
    <property type="molecule type" value="Genomic_DNA"/>
</dbReference>
<protein>
    <submittedName>
        <fullName evidence="1">Uncharacterized protein</fullName>
    </submittedName>
</protein>
<evidence type="ECO:0000313" key="1">
    <source>
        <dbReference type="EMBL" id="KAJ8114254.1"/>
    </source>
</evidence>
<gene>
    <name evidence="1" type="ORF">ONZ43_g4945</name>
</gene>
<accession>A0ACC2IGH1</accession>
<sequence>MLPTTSLQLKALLAMPTALRPVLLLGAFAPSRSPWPWVQHRCLSASSCYHGQVKYPNVGALVIPEFRTSSIAEIAPDDLFKTSSLSSAPGQPLDEELTKLYTKTPAAFVYAESDFYKLKKNTRVSEVCILGRSNVGKSSLVNALAHRPNNGLAFVSTKAGKTRSINMYGFGPAPTIKELQAQGSKYKDEPIPTHTFYLVDMPGYGHASQKEWGKNISLYLNKRSAVKGAIVLIDAEVGPKDSDLHLLELLSAAQLKTAIVLTKADKVKKGLEGLRETCKKVWDALHNIEMRTTEGNWAWERDVYVTAVGARDSNVVKSTVAIARLAVARLAGLVKDERPDVAKNKRWSGKMISFDDLQYIPSKSEVRETNASTPEPTQATRDIPSSSKNRLGLSQARTAFEDLERAAKAQHAGRTRISAGRRSRNWTGAGTGRAHARAFYSTSVRNDEESQNKLTKAERDAAIDEFLKSLKANSERDRVRRIQLERQTNPPRVFKRSFEAMEKREARRLVKQFPEIAARTKAVLDRRLAIGERQRQNRATSEAEPRAIQEDQWPTTTDANNHRDVNQAMDADEFESAFAKSKGLKDNEEKQRTNKKKAL</sequence>
<organism evidence="1 2">
    <name type="scientific">Nemania bipapillata</name>
    <dbReference type="NCBI Taxonomy" id="110536"/>
    <lineage>
        <taxon>Eukaryota</taxon>
        <taxon>Fungi</taxon>
        <taxon>Dikarya</taxon>
        <taxon>Ascomycota</taxon>
        <taxon>Pezizomycotina</taxon>
        <taxon>Sordariomycetes</taxon>
        <taxon>Xylariomycetidae</taxon>
        <taxon>Xylariales</taxon>
        <taxon>Xylariaceae</taxon>
        <taxon>Nemania</taxon>
    </lineage>
</organism>
<comment type="caution">
    <text evidence="1">The sequence shown here is derived from an EMBL/GenBank/DDBJ whole genome shotgun (WGS) entry which is preliminary data.</text>
</comment>
<evidence type="ECO:0000313" key="2">
    <source>
        <dbReference type="Proteomes" id="UP001153334"/>
    </source>
</evidence>
<proteinExistence type="predicted"/>
<keyword evidence="2" id="KW-1185">Reference proteome</keyword>
<name>A0ACC2IGH1_9PEZI</name>
<reference evidence="1" key="1">
    <citation type="submission" date="2022-11" db="EMBL/GenBank/DDBJ databases">
        <title>Genome Sequence of Nemania bipapillata.</title>
        <authorList>
            <person name="Buettner E."/>
        </authorList>
    </citation>
    <scope>NUCLEOTIDE SEQUENCE</scope>
    <source>
        <strain evidence="1">CP14</strain>
    </source>
</reference>
<dbReference type="Proteomes" id="UP001153334">
    <property type="component" value="Unassembled WGS sequence"/>
</dbReference>